<proteinExistence type="predicted"/>
<dbReference type="Proteomes" id="UP000569018">
    <property type="component" value="Unassembled WGS sequence"/>
</dbReference>
<protein>
    <recommendedName>
        <fullName evidence="3">DUF1643 domain-containing protein</fullName>
    </recommendedName>
</protein>
<organism evidence="1 2">
    <name type="scientific">Candidatus Hakubella thermalkaliphila</name>
    <dbReference type="NCBI Taxonomy" id="2754717"/>
    <lineage>
        <taxon>Bacteria</taxon>
        <taxon>Bacillati</taxon>
        <taxon>Actinomycetota</taxon>
        <taxon>Actinomycetota incertae sedis</taxon>
        <taxon>Candidatus Hakubellales</taxon>
        <taxon>Candidatus Hakubellaceae</taxon>
        <taxon>Candidatus Hakubella</taxon>
    </lineage>
</organism>
<dbReference type="EMBL" id="BLSD01000238">
    <property type="protein sequence ID" value="GFP40411.1"/>
    <property type="molecule type" value="Genomic_DNA"/>
</dbReference>
<evidence type="ECO:0000313" key="1">
    <source>
        <dbReference type="EMBL" id="GFP40411.1"/>
    </source>
</evidence>
<comment type="caution">
    <text evidence="1">The sequence shown here is derived from an EMBL/GenBank/DDBJ whole genome shotgun (WGS) entry which is preliminary data.</text>
</comment>
<evidence type="ECO:0000313" key="2">
    <source>
        <dbReference type="Proteomes" id="UP000569018"/>
    </source>
</evidence>
<dbReference type="RefSeq" id="WP_176236286.1">
    <property type="nucleotide sequence ID" value="NZ_BLSD01000238.1"/>
</dbReference>
<evidence type="ECO:0008006" key="3">
    <source>
        <dbReference type="Google" id="ProtNLM"/>
    </source>
</evidence>
<sequence length="172" mass="20091">MVITKMNFECSKCKNYGLKYSRKYIPSDFLEGKRDSPIWIIGLNPKGNLEKNDERDVTELENCFEGDIHMSSRKERVELIRKIQDSRDSKVLVYFTGDRRPFSSQIAEDAVLPLYKHLLALKVAESNTERIDLFLYTRGGDVGVPWRIVTMIREFCSEFSVLVPYKPKIRIF</sequence>
<accession>A0A6V8QC31</accession>
<dbReference type="AlphaFoldDB" id="A0A6V8QC31"/>
<gene>
    <name evidence="1" type="ORF">HKBW3S47_02107</name>
</gene>
<reference evidence="1 2" key="1">
    <citation type="journal article" date="2020" name="Front. Microbiol.">
        <title>Single-cell genomics of novel Actinobacteria with the Wood-Ljungdahl pathway discovered in a serpentinizing system.</title>
        <authorList>
            <person name="Merino N."/>
            <person name="Kawai M."/>
            <person name="Boyd E.S."/>
            <person name="Colman D.R."/>
            <person name="McGlynn S.E."/>
            <person name="Nealson K.H."/>
            <person name="Kurokawa K."/>
            <person name="Hongoh Y."/>
        </authorList>
    </citation>
    <scope>NUCLEOTIDE SEQUENCE [LARGE SCALE GENOMIC DNA]</scope>
    <source>
        <strain evidence="1 2">S47</strain>
    </source>
</reference>
<name>A0A6V8QC31_9ACTN</name>